<evidence type="ECO:0000256" key="1">
    <source>
        <dbReference type="SAM" id="Phobius"/>
    </source>
</evidence>
<comment type="caution">
    <text evidence="2">The sequence shown here is derived from an EMBL/GenBank/DDBJ whole genome shotgun (WGS) entry which is preliminary data.</text>
</comment>
<dbReference type="Pfam" id="PF19484">
    <property type="entry name" value="DUF6020"/>
    <property type="match status" value="1"/>
</dbReference>
<keyword evidence="1" id="KW-1133">Transmembrane helix</keyword>
<keyword evidence="1" id="KW-0812">Transmembrane</keyword>
<sequence length="465" mass="53239">MKNKKKSWIWIWGLMFLAWIPGLLAAWPGVFVVDNVFQMKWYLEGTISAHHPILHTYLLGGCLKLGKQILGSYEAGVALLAVLQMLFLSFVYAYVLYRLKDRFGKGGSGKIVWWMVLAYFALMPYHSISAVTTTKDTIFAGFFLLVVWKTYEMVKDQKSFFASWKQAVEYVILTFLMCGFRNTGIYIFLFTLPSMLIVCRKYWKRVLALGLSVVVLWGIFTGPVYERLGITKGSSAEMLCVPIQQLSRVMVDAPEELTEKQQAQVEAYIPDYSKYISAVADPAKDTFNVQLFEMDPGRFVKLWIQVGLKCPVVYVEAFLATNEGFWNPFAYYPNPDTYLPYIPYHGADLDQVGISWEHQIFIRQTPVGKGLDWFYEKMTEAGSYNRIPLLSLLYSAATAFWLIVVGIIVCIRKKRYEMAVPFFLLIGLWGTLMLSPVVVFRYGYPLLICLPVVWAMCCNKTDGKL</sequence>
<gene>
    <name evidence="2" type="ORF">KGMB01110_09010</name>
</gene>
<keyword evidence="1" id="KW-0472">Membrane</keyword>
<feature type="transmembrane region" description="Helical" evidence="1">
    <location>
        <begin position="170"/>
        <end position="199"/>
    </location>
</feature>
<name>A0A391NZI3_9FIRM</name>
<feature type="transmembrane region" description="Helical" evidence="1">
    <location>
        <begin position="418"/>
        <end position="436"/>
    </location>
</feature>
<evidence type="ECO:0000313" key="2">
    <source>
        <dbReference type="EMBL" id="GCA66465.1"/>
    </source>
</evidence>
<dbReference type="RefSeq" id="WP_119297696.1">
    <property type="nucleotide sequence ID" value="NZ_BHGK01000001.1"/>
</dbReference>
<dbReference type="InterPro" id="IPR046062">
    <property type="entry name" value="DUF6020"/>
</dbReference>
<organism evidence="2 3">
    <name type="scientific">Mediterraneibacter butyricigenes</name>
    <dbReference type="NCBI Taxonomy" id="2316025"/>
    <lineage>
        <taxon>Bacteria</taxon>
        <taxon>Bacillati</taxon>
        <taxon>Bacillota</taxon>
        <taxon>Clostridia</taxon>
        <taxon>Lachnospirales</taxon>
        <taxon>Lachnospiraceae</taxon>
        <taxon>Mediterraneibacter</taxon>
    </lineage>
</organism>
<protein>
    <recommendedName>
        <fullName evidence="4">Glycosyltransferase RgtA/B/C/D-like domain-containing protein</fullName>
    </recommendedName>
</protein>
<keyword evidence="3" id="KW-1185">Reference proteome</keyword>
<dbReference type="Proteomes" id="UP000265643">
    <property type="component" value="Unassembled WGS sequence"/>
</dbReference>
<feature type="transmembrane region" description="Helical" evidence="1">
    <location>
        <begin position="206"/>
        <end position="225"/>
    </location>
</feature>
<reference evidence="3" key="1">
    <citation type="submission" date="2018-09" db="EMBL/GenBank/DDBJ databases">
        <title>Draft Genome Sequence of Mediterraneibacter sp. KCTC 15684.</title>
        <authorList>
            <person name="Kim J.S."/>
            <person name="Han K.I."/>
            <person name="Suh M.K."/>
            <person name="Lee K.C."/>
            <person name="Eom M.K."/>
            <person name="Lee J.H."/>
            <person name="Park S.H."/>
            <person name="Kang S.W."/>
            <person name="Park J.E."/>
            <person name="Oh B.S."/>
            <person name="Yu S.Y."/>
            <person name="Choi S.H."/>
            <person name="Lee D.H."/>
            <person name="Yoon H."/>
            <person name="Kim B."/>
            <person name="Yang S.J."/>
            <person name="Lee J.S."/>
        </authorList>
    </citation>
    <scope>NUCLEOTIDE SEQUENCE [LARGE SCALE GENOMIC DNA]</scope>
    <source>
        <strain evidence="3">KCTC 15684</strain>
    </source>
</reference>
<evidence type="ECO:0000313" key="3">
    <source>
        <dbReference type="Proteomes" id="UP000265643"/>
    </source>
</evidence>
<proteinExistence type="predicted"/>
<dbReference type="EMBL" id="BHGK01000001">
    <property type="protein sequence ID" value="GCA66465.1"/>
    <property type="molecule type" value="Genomic_DNA"/>
</dbReference>
<feature type="transmembrane region" description="Helical" evidence="1">
    <location>
        <begin position="111"/>
        <end position="128"/>
    </location>
</feature>
<feature type="transmembrane region" description="Helical" evidence="1">
    <location>
        <begin position="75"/>
        <end position="99"/>
    </location>
</feature>
<evidence type="ECO:0008006" key="4">
    <source>
        <dbReference type="Google" id="ProtNLM"/>
    </source>
</evidence>
<accession>A0A391NZI3</accession>
<feature type="transmembrane region" description="Helical" evidence="1">
    <location>
        <begin position="392"/>
        <end position="411"/>
    </location>
</feature>
<dbReference type="AlphaFoldDB" id="A0A391NZI3"/>